<organism evidence="4 5">
    <name type="scientific">Callosobruchus maculatus</name>
    <name type="common">Southern cowpea weevil</name>
    <name type="synonym">Pulse bruchid</name>
    <dbReference type="NCBI Taxonomy" id="64391"/>
    <lineage>
        <taxon>Eukaryota</taxon>
        <taxon>Metazoa</taxon>
        <taxon>Ecdysozoa</taxon>
        <taxon>Arthropoda</taxon>
        <taxon>Hexapoda</taxon>
        <taxon>Insecta</taxon>
        <taxon>Pterygota</taxon>
        <taxon>Neoptera</taxon>
        <taxon>Endopterygota</taxon>
        <taxon>Coleoptera</taxon>
        <taxon>Polyphaga</taxon>
        <taxon>Cucujiformia</taxon>
        <taxon>Chrysomeloidea</taxon>
        <taxon>Chrysomelidae</taxon>
        <taxon>Bruchinae</taxon>
        <taxon>Bruchini</taxon>
        <taxon>Callosobruchus</taxon>
    </lineage>
</organism>
<dbReference type="Proteomes" id="UP000410492">
    <property type="component" value="Unassembled WGS sequence"/>
</dbReference>
<feature type="region of interest" description="Disordered" evidence="1">
    <location>
        <begin position="108"/>
        <end position="138"/>
    </location>
</feature>
<gene>
    <name evidence="3" type="ORF">CALMAC_LOCUS18412</name>
    <name evidence="4" type="ORF">CALMAC_LOCUS19651</name>
</gene>
<dbReference type="InterPro" id="IPR012337">
    <property type="entry name" value="RNaseH-like_sf"/>
</dbReference>
<keyword evidence="5" id="KW-1185">Reference proteome</keyword>
<evidence type="ECO:0000313" key="5">
    <source>
        <dbReference type="Proteomes" id="UP000410492"/>
    </source>
</evidence>
<reference evidence="4 5" key="1">
    <citation type="submission" date="2019-01" db="EMBL/GenBank/DDBJ databases">
        <authorList>
            <person name="Sayadi A."/>
        </authorList>
    </citation>
    <scope>NUCLEOTIDE SEQUENCE [LARGE SCALE GENOMIC DNA]</scope>
</reference>
<name>A0A653DS05_CALMS</name>
<dbReference type="Pfam" id="PF00075">
    <property type="entry name" value="RNase_H"/>
    <property type="match status" value="1"/>
</dbReference>
<dbReference type="CDD" id="cd09276">
    <property type="entry name" value="Rnase_HI_RT_non_LTR"/>
    <property type="match status" value="1"/>
</dbReference>
<feature type="domain" description="RNase H type-1" evidence="2">
    <location>
        <begin position="1"/>
        <end position="88"/>
    </location>
</feature>
<feature type="compositionally biased region" description="Polar residues" evidence="1">
    <location>
        <begin position="116"/>
        <end position="127"/>
    </location>
</feature>
<dbReference type="Gene3D" id="3.30.420.10">
    <property type="entry name" value="Ribonuclease H-like superfamily/Ribonuclease H"/>
    <property type="match status" value="1"/>
</dbReference>
<dbReference type="EMBL" id="CAACVG010013966">
    <property type="protein sequence ID" value="VEN62560.1"/>
    <property type="molecule type" value="Genomic_DNA"/>
</dbReference>
<protein>
    <recommendedName>
        <fullName evidence="2">RNase H type-1 domain-containing protein</fullName>
    </recommendedName>
</protein>
<dbReference type="InterPro" id="IPR002156">
    <property type="entry name" value="RNaseH_domain"/>
</dbReference>
<dbReference type="OrthoDB" id="7765170at2759"/>
<evidence type="ECO:0000256" key="1">
    <source>
        <dbReference type="SAM" id="MobiDB-lite"/>
    </source>
</evidence>
<evidence type="ECO:0000313" key="3">
    <source>
        <dbReference type="EMBL" id="VEN60845.1"/>
    </source>
</evidence>
<dbReference type="GO" id="GO:0004523">
    <property type="term" value="F:RNA-DNA hybrid ribonuclease activity"/>
    <property type="evidence" value="ECO:0007669"/>
    <property type="project" value="InterPro"/>
</dbReference>
<dbReference type="GO" id="GO:0003676">
    <property type="term" value="F:nucleic acid binding"/>
    <property type="evidence" value="ECO:0007669"/>
    <property type="project" value="InterPro"/>
</dbReference>
<accession>A0A653DS05</accession>
<dbReference type="SUPFAM" id="SSF53098">
    <property type="entry name" value="Ribonuclease H-like"/>
    <property type="match status" value="1"/>
</dbReference>
<dbReference type="PROSITE" id="PS50879">
    <property type="entry name" value="RNASE_H_1"/>
    <property type="match status" value="1"/>
</dbReference>
<dbReference type="InterPro" id="IPR036397">
    <property type="entry name" value="RNaseH_sf"/>
</dbReference>
<proteinExistence type="predicted"/>
<evidence type="ECO:0000313" key="4">
    <source>
        <dbReference type="EMBL" id="VEN62560.1"/>
    </source>
</evidence>
<feature type="non-terminal residue" evidence="4">
    <location>
        <position position="1"/>
    </location>
</feature>
<dbReference type="AlphaFoldDB" id="A0A653DS05"/>
<dbReference type="EMBL" id="CAACVG010012788">
    <property type="protein sequence ID" value="VEN60845.1"/>
    <property type="molecule type" value="Genomic_DNA"/>
</dbReference>
<evidence type="ECO:0000259" key="2">
    <source>
        <dbReference type="PROSITE" id="PS50879"/>
    </source>
</evidence>
<sequence>SEVYAILQCARINNERSYRNKRIAILTDSQATLRALEVPKVTSALVWECLQELGRLAEHNKVTLEWVPGHSGIRGNERANELARLGSSALYIGAEPALGCLKAQSDTSLPTRHLSSKGSLQKAQAKQTDPPMGENEDG</sequence>